<name>A0A1W2LZA8_9PSEU</name>
<protein>
    <submittedName>
        <fullName evidence="1">Uncharacterized protein</fullName>
    </submittedName>
</protein>
<dbReference type="Proteomes" id="UP000076660">
    <property type="component" value="Unassembled WGS sequence"/>
</dbReference>
<dbReference type="AlphaFoldDB" id="A0A1W2LZA8"/>
<organism evidence="1 2">
    <name type="scientific">Amycolatopsis keratiniphila subsp. keratiniphila</name>
    <dbReference type="NCBI Taxonomy" id="227715"/>
    <lineage>
        <taxon>Bacteria</taxon>
        <taxon>Bacillati</taxon>
        <taxon>Actinomycetota</taxon>
        <taxon>Actinomycetes</taxon>
        <taxon>Pseudonocardiales</taxon>
        <taxon>Pseudonocardiaceae</taxon>
        <taxon>Amycolatopsis</taxon>
        <taxon>Amycolatopsis japonica group</taxon>
    </lineage>
</organism>
<evidence type="ECO:0000313" key="2">
    <source>
        <dbReference type="Proteomes" id="UP000076660"/>
    </source>
</evidence>
<sequence>MVALAATSAAVTVAVPMPRCSGVAFGVSTKPAGAACSTAVAAAGIDRHAMVAAMVAAVIVRRIRLFSLLR</sequence>
<gene>
    <name evidence="1" type="ORF">AVR91_0208735</name>
</gene>
<dbReference type="EMBL" id="LQMT02000010">
    <property type="protein sequence ID" value="ONF72305.1"/>
    <property type="molecule type" value="Genomic_DNA"/>
</dbReference>
<comment type="caution">
    <text evidence="1">The sequence shown here is derived from an EMBL/GenBank/DDBJ whole genome shotgun (WGS) entry which is preliminary data.</text>
</comment>
<evidence type="ECO:0000313" key="1">
    <source>
        <dbReference type="EMBL" id="ONF72305.1"/>
    </source>
</evidence>
<accession>A0A1W2LZA8</accession>
<reference evidence="1 2" key="1">
    <citation type="submission" date="2016-12" db="EMBL/GenBank/DDBJ databases">
        <title>Amycolatopsis keratiniphila subsp. keratiniphila genome sequencing and assembly.</title>
        <authorList>
            <person name="Mayilraj S."/>
            <person name="Kaur N."/>
        </authorList>
    </citation>
    <scope>NUCLEOTIDE SEQUENCE [LARGE SCALE GENOMIC DNA]</scope>
    <source>
        <strain evidence="1 2">DSM 44409</strain>
    </source>
</reference>
<proteinExistence type="predicted"/>